<evidence type="ECO:0000313" key="3">
    <source>
        <dbReference type="Proteomes" id="UP001151760"/>
    </source>
</evidence>
<proteinExistence type="predicted"/>
<sequence length="117" mass="13530">MTGLMTLMKSRMNKNWKHIQPESINDTYVVETVDSNFIPNSSDMCDNEGKADQNAKEYEDKRVVLANLIANLKLDTDENKKIQKQLKKVNTSLTHELNECKSSLEESNDIHDSFKYF</sequence>
<keyword evidence="3" id="KW-1185">Reference proteome</keyword>
<evidence type="ECO:0000313" key="2">
    <source>
        <dbReference type="EMBL" id="GJS79140.1"/>
    </source>
</evidence>
<organism evidence="2 3">
    <name type="scientific">Tanacetum coccineum</name>
    <dbReference type="NCBI Taxonomy" id="301880"/>
    <lineage>
        <taxon>Eukaryota</taxon>
        <taxon>Viridiplantae</taxon>
        <taxon>Streptophyta</taxon>
        <taxon>Embryophyta</taxon>
        <taxon>Tracheophyta</taxon>
        <taxon>Spermatophyta</taxon>
        <taxon>Magnoliopsida</taxon>
        <taxon>eudicotyledons</taxon>
        <taxon>Gunneridae</taxon>
        <taxon>Pentapetalae</taxon>
        <taxon>asterids</taxon>
        <taxon>campanulids</taxon>
        <taxon>Asterales</taxon>
        <taxon>Asteraceae</taxon>
        <taxon>Asteroideae</taxon>
        <taxon>Anthemideae</taxon>
        <taxon>Anthemidinae</taxon>
        <taxon>Tanacetum</taxon>
    </lineage>
</organism>
<name>A0ABQ4YN85_9ASTR</name>
<keyword evidence="1" id="KW-0175">Coiled coil</keyword>
<reference evidence="2" key="2">
    <citation type="submission" date="2022-01" db="EMBL/GenBank/DDBJ databases">
        <authorList>
            <person name="Yamashiro T."/>
            <person name="Shiraishi A."/>
            <person name="Satake H."/>
            <person name="Nakayama K."/>
        </authorList>
    </citation>
    <scope>NUCLEOTIDE SEQUENCE</scope>
</reference>
<feature type="coiled-coil region" evidence="1">
    <location>
        <begin position="55"/>
        <end position="85"/>
    </location>
</feature>
<evidence type="ECO:0000256" key="1">
    <source>
        <dbReference type="SAM" id="Coils"/>
    </source>
</evidence>
<reference evidence="2" key="1">
    <citation type="journal article" date="2022" name="Int. J. Mol. Sci.">
        <title>Draft Genome of Tanacetum Coccineum: Genomic Comparison of Closely Related Tanacetum-Family Plants.</title>
        <authorList>
            <person name="Yamashiro T."/>
            <person name="Shiraishi A."/>
            <person name="Nakayama K."/>
            <person name="Satake H."/>
        </authorList>
    </citation>
    <scope>NUCLEOTIDE SEQUENCE</scope>
</reference>
<dbReference type="EMBL" id="BQNB010010576">
    <property type="protein sequence ID" value="GJS79140.1"/>
    <property type="molecule type" value="Genomic_DNA"/>
</dbReference>
<accession>A0ABQ4YN85</accession>
<dbReference type="Proteomes" id="UP001151760">
    <property type="component" value="Unassembled WGS sequence"/>
</dbReference>
<protein>
    <submittedName>
        <fullName evidence="2">Uncharacterized protein</fullName>
    </submittedName>
</protein>
<gene>
    <name evidence="2" type="ORF">Tco_0729021</name>
</gene>
<comment type="caution">
    <text evidence="2">The sequence shown here is derived from an EMBL/GenBank/DDBJ whole genome shotgun (WGS) entry which is preliminary data.</text>
</comment>